<organism evidence="1 2">
    <name type="scientific">Paracoccus tibetensis</name>
    <dbReference type="NCBI Taxonomy" id="336292"/>
    <lineage>
        <taxon>Bacteria</taxon>
        <taxon>Pseudomonadati</taxon>
        <taxon>Pseudomonadota</taxon>
        <taxon>Alphaproteobacteria</taxon>
        <taxon>Rhodobacterales</taxon>
        <taxon>Paracoccaceae</taxon>
        <taxon>Paracoccus</taxon>
    </lineage>
</organism>
<gene>
    <name evidence="1" type="ORF">SAMN05660710_02974</name>
</gene>
<dbReference type="EMBL" id="FMVT01000011">
    <property type="protein sequence ID" value="SCY83354.1"/>
    <property type="molecule type" value="Genomic_DNA"/>
</dbReference>
<dbReference type="RefSeq" id="WP_090746298.1">
    <property type="nucleotide sequence ID" value="NZ_FMVT01000011.1"/>
</dbReference>
<proteinExistence type="predicted"/>
<dbReference type="Proteomes" id="UP000199502">
    <property type="component" value="Unassembled WGS sequence"/>
</dbReference>
<protein>
    <submittedName>
        <fullName evidence="1">Uncharacterized protein</fullName>
    </submittedName>
</protein>
<name>A0A1G5J5A1_9RHOB</name>
<evidence type="ECO:0000313" key="2">
    <source>
        <dbReference type="Proteomes" id="UP000199502"/>
    </source>
</evidence>
<evidence type="ECO:0000313" key="1">
    <source>
        <dbReference type="EMBL" id="SCY83354.1"/>
    </source>
</evidence>
<dbReference type="AlphaFoldDB" id="A0A1G5J5A1"/>
<accession>A0A1G5J5A1</accession>
<keyword evidence="2" id="KW-1185">Reference proteome</keyword>
<reference evidence="1 2" key="1">
    <citation type="submission" date="2016-10" db="EMBL/GenBank/DDBJ databases">
        <authorList>
            <person name="de Groot N.N."/>
        </authorList>
    </citation>
    <scope>NUCLEOTIDE SEQUENCE [LARGE SCALE GENOMIC DNA]</scope>
    <source>
        <strain evidence="1 2">CGMCC 1.8925</strain>
    </source>
</reference>
<sequence length="74" mass="8658">MIELLISACALAAQMSQPSGQCRDFSLLYDPREVSVMTCMMHGQAQVARWQDSHPRWQVERWQCRSRDMRESRA</sequence>
<dbReference type="OrthoDB" id="7363897at2"/>